<dbReference type="InterPro" id="IPR051428">
    <property type="entry name" value="Sphingo_Act-Surfact_Prot"/>
</dbReference>
<comment type="function">
    <text evidence="11">Pulmonary surfactant-associated proteins promote alveolar stability by lowering the surface tension at the air-liquid interface in the peripheral air spaces. SP-B increases the collapse pressure of palmitic acid to nearly 70 millinewtons per meter.</text>
</comment>
<dbReference type="Proteomes" id="UP000694393">
    <property type="component" value="Unplaced"/>
</dbReference>
<evidence type="ECO:0000256" key="1">
    <source>
        <dbReference type="ARBA" id="ARBA00004364"/>
    </source>
</evidence>
<evidence type="ECO:0000256" key="6">
    <source>
        <dbReference type="ARBA" id="ARBA00022729"/>
    </source>
</evidence>
<dbReference type="InterPro" id="IPR008139">
    <property type="entry name" value="SaposinB_dom"/>
</dbReference>
<keyword evidence="5" id="KW-0305">Gaseous exchange</keyword>
<dbReference type="InterPro" id="IPR008138">
    <property type="entry name" value="SapB_2"/>
</dbReference>
<evidence type="ECO:0000313" key="16">
    <source>
        <dbReference type="Proteomes" id="UP000694393"/>
    </source>
</evidence>
<dbReference type="Gene3D" id="1.10.225.10">
    <property type="entry name" value="Saposin-like"/>
    <property type="match status" value="1"/>
</dbReference>
<dbReference type="InterPro" id="IPR011001">
    <property type="entry name" value="Saposin-like"/>
</dbReference>
<dbReference type="GO" id="GO:0007193">
    <property type="term" value="P:adenylate cyclase-inhibiting G protein-coupled receptor signaling pathway"/>
    <property type="evidence" value="ECO:0007669"/>
    <property type="project" value="TreeGrafter"/>
</dbReference>
<dbReference type="AlphaFoldDB" id="A0A8C8RET3"/>
<comment type="subcellular location">
    <subcellularLocation>
        <location evidence="1">Secreted</location>
        <location evidence="1">Extracellular space</location>
        <location evidence="1">Surface film</location>
    </subcellularLocation>
</comment>
<accession>A0A8C8RET3</accession>
<feature type="domain" description="Saposin B-type" evidence="14">
    <location>
        <begin position="18"/>
        <end position="99"/>
    </location>
</feature>
<evidence type="ECO:0000256" key="9">
    <source>
        <dbReference type="ARBA" id="ARBA00023180"/>
    </source>
</evidence>
<dbReference type="PRINTS" id="PR01797">
    <property type="entry name" value="SAPOSIN"/>
</dbReference>
<dbReference type="FunFam" id="1.10.225.10:FF:000008">
    <property type="entry name" value="Pulmonary surfactant-associated protein B"/>
    <property type="match status" value="1"/>
</dbReference>
<comment type="subunit">
    <text evidence="2">Homodimer; disulfide-linked.</text>
</comment>
<reference evidence="15" key="1">
    <citation type="submission" date="2025-08" db="UniProtKB">
        <authorList>
            <consortium name="Ensembl"/>
        </authorList>
    </citation>
    <scope>IDENTIFICATION</scope>
</reference>
<keyword evidence="6" id="KW-0732">Signal</keyword>
<dbReference type="SMART" id="SM00741">
    <property type="entry name" value="SapB"/>
    <property type="match status" value="1"/>
</dbReference>
<evidence type="ECO:0000256" key="11">
    <source>
        <dbReference type="ARBA" id="ARBA00037221"/>
    </source>
</evidence>
<dbReference type="Pfam" id="PF03489">
    <property type="entry name" value="SapB_2"/>
    <property type="match status" value="1"/>
</dbReference>
<dbReference type="PROSITE" id="PS50015">
    <property type="entry name" value="SAP_B"/>
    <property type="match status" value="1"/>
</dbReference>
<name>A0A8C8RET3_9SAUR</name>
<dbReference type="GO" id="GO:0006665">
    <property type="term" value="P:sphingolipid metabolic process"/>
    <property type="evidence" value="ECO:0007669"/>
    <property type="project" value="InterPro"/>
</dbReference>
<keyword evidence="8" id="KW-1015">Disulfide bond</keyword>
<dbReference type="GO" id="GO:0005576">
    <property type="term" value="C:extracellular region"/>
    <property type="evidence" value="ECO:0007669"/>
    <property type="project" value="UniProtKB-SubCell"/>
</dbReference>
<dbReference type="GO" id="GO:0005764">
    <property type="term" value="C:lysosome"/>
    <property type="evidence" value="ECO:0007669"/>
    <property type="project" value="InterPro"/>
</dbReference>
<dbReference type="GO" id="GO:0019216">
    <property type="term" value="P:regulation of lipid metabolic process"/>
    <property type="evidence" value="ECO:0007669"/>
    <property type="project" value="TreeGrafter"/>
</dbReference>
<evidence type="ECO:0000256" key="3">
    <source>
        <dbReference type="ARBA" id="ARBA00022439"/>
    </source>
</evidence>
<dbReference type="GO" id="GO:0016020">
    <property type="term" value="C:membrane"/>
    <property type="evidence" value="ECO:0007669"/>
    <property type="project" value="GOC"/>
</dbReference>
<evidence type="ECO:0000256" key="10">
    <source>
        <dbReference type="ARBA" id="ARBA00037150"/>
    </source>
</evidence>
<evidence type="ECO:0000256" key="8">
    <source>
        <dbReference type="ARBA" id="ARBA00023157"/>
    </source>
</evidence>
<keyword evidence="9" id="KW-0325">Glycoprotein</keyword>
<evidence type="ECO:0000259" key="14">
    <source>
        <dbReference type="PROSITE" id="PS50015"/>
    </source>
</evidence>
<keyword evidence="16" id="KW-1185">Reference proteome</keyword>
<organism evidence="15 16">
    <name type="scientific">Pelusios castaneus</name>
    <name type="common">West African mud turtle</name>
    <dbReference type="NCBI Taxonomy" id="367368"/>
    <lineage>
        <taxon>Eukaryota</taxon>
        <taxon>Metazoa</taxon>
        <taxon>Chordata</taxon>
        <taxon>Craniata</taxon>
        <taxon>Vertebrata</taxon>
        <taxon>Euteleostomi</taxon>
        <taxon>Archelosauria</taxon>
        <taxon>Testudinata</taxon>
        <taxon>Testudines</taxon>
        <taxon>Pleurodira</taxon>
        <taxon>Pelomedusidae</taxon>
        <taxon>Pelusios</taxon>
    </lineage>
</organism>
<dbReference type="InterPro" id="IPR008373">
    <property type="entry name" value="Saposin"/>
</dbReference>
<keyword evidence="7" id="KW-0677">Repeat</keyword>
<proteinExistence type="predicted"/>
<evidence type="ECO:0000256" key="13">
    <source>
        <dbReference type="ARBA" id="ARBA00041785"/>
    </source>
</evidence>
<dbReference type="Pfam" id="PF05184">
    <property type="entry name" value="SapB_1"/>
    <property type="match status" value="1"/>
</dbReference>
<keyword evidence="3" id="KW-0767">Surface film</keyword>
<evidence type="ECO:0000256" key="4">
    <source>
        <dbReference type="ARBA" id="ARBA00022525"/>
    </source>
</evidence>
<dbReference type="Ensembl" id="ENSPCET00000003941.1">
    <property type="protein sequence ID" value="ENSPCEP00000003816.1"/>
    <property type="gene ID" value="ENSPCEG00000003033.1"/>
</dbReference>
<dbReference type="InterPro" id="IPR007856">
    <property type="entry name" value="SapB_1"/>
</dbReference>
<evidence type="ECO:0000256" key="12">
    <source>
        <dbReference type="ARBA" id="ARBA00041094"/>
    </source>
</evidence>
<evidence type="ECO:0000313" key="15">
    <source>
        <dbReference type="Ensembl" id="ENSPCEP00000003816.1"/>
    </source>
</evidence>
<dbReference type="GO" id="GO:0007585">
    <property type="term" value="P:respiratory gaseous exchange by respiratory system"/>
    <property type="evidence" value="ECO:0007669"/>
    <property type="project" value="UniProtKB-KW"/>
</dbReference>
<keyword evidence="4" id="KW-0964">Secreted</keyword>
<reference evidence="15" key="2">
    <citation type="submission" date="2025-09" db="UniProtKB">
        <authorList>
            <consortium name="Ensembl"/>
        </authorList>
    </citation>
    <scope>IDENTIFICATION</scope>
</reference>
<dbReference type="PANTHER" id="PTHR11480">
    <property type="entry name" value="SAPOSIN-RELATED"/>
    <property type="match status" value="1"/>
</dbReference>
<evidence type="ECO:0000256" key="2">
    <source>
        <dbReference type="ARBA" id="ARBA00011748"/>
    </source>
</evidence>
<evidence type="ECO:0000256" key="7">
    <source>
        <dbReference type="ARBA" id="ARBA00022737"/>
    </source>
</evidence>
<dbReference type="SUPFAM" id="SSF47862">
    <property type="entry name" value="Saposin"/>
    <property type="match status" value="1"/>
</dbReference>
<comment type="function">
    <text evidence="10">Saposin-A and saposin-C stimulate the hydrolysis of glucosylceramide by beta-glucosylceramidase (EC 3.2.1.45) and galactosylceramide by beta-galactosylceramidase (EC 3.2.1.46). Saposin-C apparently acts by combining with the enzyme and acidic lipid to form an activated complex, rather than by solubilizing the substrate.</text>
</comment>
<dbReference type="PANTHER" id="PTHR11480:SF36">
    <property type="entry name" value="PROSAPOSIN"/>
    <property type="match status" value="1"/>
</dbReference>
<sequence>MSFLLCCNKQENLGPGKKRPLCGICEIAIKAAESLLDNNMTEAQIVHEMEKVCYMLPHGVFGQCKDFVDSYGKAVVVMLLEATNPEVVCIIWLMASISGQ</sequence>
<evidence type="ECO:0000256" key="5">
    <source>
        <dbReference type="ARBA" id="ARBA00022713"/>
    </source>
</evidence>
<protein>
    <recommendedName>
        <fullName evidence="12">Pulmonary surfactant-associated protein B</fullName>
    </recommendedName>
    <alternativeName>
        <fullName evidence="13">Pulmonary surfactant-associated proteolipid SPL(Phe)</fullName>
    </alternativeName>
</protein>